<reference evidence="1 2" key="1">
    <citation type="submission" date="2013-03" db="EMBL/GenBank/DDBJ databases">
        <authorList>
            <person name="Fiebig A."/>
            <person name="Goeker M."/>
            <person name="Klenk H.-P.P."/>
        </authorList>
    </citation>
    <scope>NUCLEOTIDE SEQUENCE [LARGE SCALE GENOMIC DNA]</scope>
    <source>
        <strain evidence="1 2">DSM 17492</strain>
    </source>
</reference>
<proteinExistence type="predicted"/>
<dbReference type="InterPro" id="IPR019289">
    <property type="entry name" value="Phage_tail_E/E"/>
</dbReference>
<dbReference type="STRING" id="1122180.Lokhon_01886"/>
<accession>A0A017HBQ7</accession>
<dbReference type="PATRIC" id="fig|1122180.6.peg.1871"/>
<evidence type="ECO:0008006" key="3">
    <source>
        <dbReference type="Google" id="ProtNLM"/>
    </source>
</evidence>
<dbReference type="eggNOG" id="ENOG503352C">
    <property type="taxonomic scope" value="Bacteria"/>
</dbReference>
<protein>
    <recommendedName>
        <fullName evidence="3">Phage tail assembly protein</fullName>
    </recommendedName>
</protein>
<organism evidence="1 2">
    <name type="scientific">Limimaricola hongkongensis DSM 17492</name>
    <dbReference type="NCBI Taxonomy" id="1122180"/>
    <lineage>
        <taxon>Bacteria</taxon>
        <taxon>Pseudomonadati</taxon>
        <taxon>Pseudomonadota</taxon>
        <taxon>Alphaproteobacteria</taxon>
        <taxon>Rhodobacterales</taxon>
        <taxon>Paracoccaceae</taxon>
        <taxon>Limimaricola</taxon>
    </lineage>
</organism>
<gene>
    <name evidence="1" type="ORF">Lokhon_01886</name>
</gene>
<dbReference type="AlphaFoldDB" id="A0A017HBQ7"/>
<dbReference type="Proteomes" id="UP000025047">
    <property type="component" value="Unassembled WGS sequence"/>
</dbReference>
<dbReference type="OrthoDB" id="8304198at2"/>
<dbReference type="EMBL" id="APGJ01000006">
    <property type="protein sequence ID" value="EYD71816.1"/>
    <property type="molecule type" value="Genomic_DNA"/>
</dbReference>
<evidence type="ECO:0000313" key="2">
    <source>
        <dbReference type="Proteomes" id="UP000025047"/>
    </source>
</evidence>
<dbReference type="HOGENOM" id="CLU_2343831_0_0_5"/>
<comment type="caution">
    <text evidence="1">The sequence shown here is derived from an EMBL/GenBank/DDBJ whole genome shotgun (WGS) entry which is preliminary data.</text>
</comment>
<evidence type="ECO:0000313" key="1">
    <source>
        <dbReference type="EMBL" id="EYD71816.1"/>
    </source>
</evidence>
<keyword evidence="2" id="KW-1185">Reference proteome</keyword>
<sequence>MTDRPKSLTVTLEEPVEHKDKTYTSLTFRRGKAKDFVAMDAVKGEMRKSMALFASMAGVPLPVIEELDTEDFVKVGKEVAVLMGNSATLAKLLAQEAEMSASPE</sequence>
<dbReference type="RefSeq" id="WP_017928629.1">
    <property type="nucleotide sequence ID" value="NZ_KB822998.1"/>
</dbReference>
<name>A0A017HBQ7_9RHOB</name>
<dbReference type="Pfam" id="PF10109">
    <property type="entry name" value="Phage_TAC_7"/>
    <property type="match status" value="1"/>
</dbReference>